<dbReference type="AlphaFoldDB" id="A0A8T7HD22"/>
<sequence length="95" mass="10862">MLRRRLGAVGDRGCAGVANIRDRVIARVFREPGLIEQWGSGFPRILDEAERQNLPEPMIEEIGMNVRFTVFFLRRRSHPELSAKLSRGLKSKSNK</sequence>
<organism evidence="1 2">
    <name type="scientific">Methanoculleus bourgensis</name>
    <dbReference type="NCBI Taxonomy" id="83986"/>
    <lineage>
        <taxon>Archaea</taxon>
        <taxon>Methanobacteriati</taxon>
        <taxon>Methanobacteriota</taxon>
        <taxon>Stenosarchaea group</taxon>
        <taxon>Methanomicrobia</taxon>
        <taxon>Methanomicrobiales</taxon>
        <taxon>Methanomicrobiaceae</taxon>
        <taxon>Methanoculleus</taxon>
    </lineage>
</organism>
<dbReference type="EMBL" id="JABMJE010000257">
    <property type="protein sequence ID" value="NQS79244.1"/>
    <property type="molecule type" value="Genomic_DNA"/>
</dbReference>
<name>A0A8T7HD22_9EURY</name>
<reference evidence="1" key="1">
    <citation type="submission" date="2020-05" db="EMBL/GenBank/DDBJ databases">
        <title>The first insight into the ecology of ammonia-tolerant syntrophic propionate oxidizing bacteria.</title>
        <authorList>
            <person name="Singh A."/>
            <person name="Schnurer A."/>
            <person name="Westerholm M."/>
        </authorList>
    </citation>
    <scope>NUCLEOTIDE SEQUENCE</scope>
    <source>
        <strain evidence="1">MAG54</strain>
    </source>
</reference>
<dbReference type="InterPro" id="IPR038475">
    <property type="entry name" value="RecG_C_sf"/>
</dbReference>
<evidence type="ECO:0000313" key="1">
    <source>
        <dbReference type="EMBL" id="NQS79244.1"/>
    </source>
</evidence>
<gene>
    <name evidence="1" type="ORF">HQQ74_11225</name>
</gene>
<dbReference type="Gene3D" id="3.30.565.60">
    <property type="match status" value="1"/>
</dbReference>
<comment type="caution">
    <text evidence="1">The sequence shown here is derived from an EMBL/GenBank/DDBJ whole genome shotgun (WGS) entry which is preliminary data.</text>
</comment>
<evidence type="ECO:0000313" key="2">
    <source>
        <dbReference type="Proteomes" id="UP000737555"/>
    </source>
</evidence>
<dbReference type="Pfam" id="PF13749">
    <property type="entry name" value="HATPase_c_4"/>
    <property type="match status" value="1"/>
</dbReference>
<protein>
    <recommendedName>
        <fullName evidence="3">ATP-dependent DNA helicase RecG C-terminal domain-containing protein</fullName>
    </recommendedName>
</protein>
<proteinExistence type="predicted"/>
<evidence type="ECO:0008006" key="3">
    <source>
        <dbReference type="Google" id="ProtNLM"/>
    </source>
</evidence>
<accession>A0A8T7HD22</accession>
<dbReference type="Proteomes" id="UP000737555">
    <property type="component" value="Unassembled WGS sequence"/>
</dbReference>